<dbReference type="GO" id="GO:0008757">
    <property type="term" value="F:S-adenosylmethionine-dependent methyltransferase activity"/>
    <property type="evidence" value="ECO:0007669"/>
    <property type="project" value="InterPro"/>
</dbReference>
<name>A0A844SET6_9BRAD</name>
<dbReference type="InterPro" id="IPR013216">
    <property type="entry name" value="Methyltransf_11"/>
</dbReference>
<evidence type="ECO:0000313" key="5">
    <source>
        <dbReference type="EMBL" id="MVT65528.1"/>
    </source>
</evidence>
<accession>A0A844SET6</accession>
<dbReference type="Gene3D" id="3.40.50.150">
    <property type="entry name" value="Vaccinia Virus protein VP39"/>
    <property type="match status" value="1"/>
</dbReference>
<dbReference type="RefSeq" id="WP_157343037.1">
    <property type="nucleotide sequence ID" value="NZ_CP121667.1"/>
</dbReference>
<gene>
    <name evidence="5" type="ORF">GPL21_10475</name>
</gene>
<dbReference type="PANTHER" id="PTHR43464:SF19">
    <property type="entry name" value="UBIQUINONE BIOSYNTHESIS O-METHYLTRANSFERASE, MITOCHONDRIAL"/>
    <property type="match status" value="1"/>
</dbReference>
<dbReference type="InterPro" id="IPR029063">
    <property type="entry name" value="SAM-dependent_MTases_sf"/>
</dbReference>
<dbReference type="Pfam" id="PF08241">
    <property type="entry name" value="Methyltransf_11"/>
    <property type="match status" value="1"/>
</dbReference>
<evidence type="ECO:0000259" key="4">
    <source>
        <dbReference type="Pfam" id="PF08241"/>
    </source>
</evidence>
<dbReference type="PANTHER" id="PTHR43464">
    <property type="entry name" value="METHYLTRANSFERASE"/>
    <property type="match status" value="1"/>
</dbReference>
<dbReference type="AlphaFoldDB" id="A0A844SET6"/>
<feature type="domain" description="Methyltransferase type 11" evidence="4">
    <location>
        <begin position="70"/>
        <end position="164"/>
    </location>
</feature>
<dbReference type="GO" id="GO:0032259">
    <property type="term" value="P:methylation"/>
    <property type="evidence" value="ECO:0007669"/>
    <property type="project" value="UniProtKB-KW"/>
</dbReference>
<evidence type="ECO:0000256" key="1">
    <source>
        <dbReference type="ARBA" id="ARBA00022603"/>
    </source>
</evidence>
<organism evidence="5 6">
    <name type="scientific">Bradyrhizobium pachyrhizi</name>
    <dbReference type="NCBI Taxonomy" id="280333"/>
    <lineage>
        <taxon>Bacteria</taxon>
        <taxon>Pseudomonadati</taxon>
        <taxon>Pseudomonadota</taxon>
        <taxon>Alphaproteobacteria</taxon>
        <taxon>Hyphomicrobiales</taxon>
        <taxon>Nitrobacteraceae</taxon>
        <taxon>Bradyrhizobium</taxon>
    </lineage>
</organism>
<sequence>MTTMTDGDWQEKLEAFFELRARQISEKPTLDDLCYVAGRNPFLWTDEDLLSDLKSHILSLMQLDQNSKVLEVGCAAGLLALLVAPNVGKYVGVDLAETPLGVARRLELHNADFHQATGENLQFGDREFDAAFCYDVFSNFPKFRTGERIIREMLRIVRPGGRVLVGSVPDRSKLEQSQQIAAQLAAGFGAQLAARPPLETMVKQRKLNSLAKVATYLGFSKDAVTAQVKPEIVSYDFLKEDFIDLGKRLRVETEIVDIHPRNPYFGTRFNVIFVAK</sequence>
<dbReference type="SUPFAM" id="SSF53335">
    <property type="entry name" value="S-adenosyl-L-methionine-dependent methyltransferases"/>
    <property type="match status" value="1"/>
</dbReference>
<comment type="caution">
    <text evidence="5">The sequence shown here is derived from an EMBL/GenBank/DDBJ whole genome shotgun (WGS) entry which is preliminary data.</text>
</comment>
<reference evidence="5 6" key="1">
    <citation type="submission" date="2019-12" db="EMBL/GenBank/DDBJ databases">
        <title>Draft genome sequences Bradyrhizobium cajani AMBPC1010, Bradyrhizobium pachyrhizi AMBPC1040 and Bradyrhizobium yuanmingense ALSPC3051, three plant growth promoting strains isolated from nodules of Cajanus cajan L. in Dominican Republic.</title>
        <authorList>
            <person name="Flores-Felix J.D."/>
            <person name="Araujo J."/>
            <person name="Diaz-Alcantara C."/>
            <person name="Gonzalez-Andres F."/>
            <person name="Velazquez E."/>
        </authorList>
    </citation>
    <scope>NUCLEOTIDE SEQUENCE [LARGE SCALE GENOMIC DNA]</scope>
    <source>
        <strain evidence="5 6">1040</strain>
    </source>
</reference>
<dbReference type="EMBL" id="WQNF01000006">
    <property type="protein sequence ID" value="MVT65528.1"/>
    <property type="molecule type" value="Genomic_DNA"/>
</dbReference>
<dbReference type="Proteomes" id="UP000436468">
    <property type="component" value="Unassembled WGS sequence"/>
</dbReference>
<dbReference type="CDD" id="cd02440">
    <property type="entry name" value="AdoMet_MTases"/>
    <property type="match status" value="1"/>
</dbReference>
<proteinExistence type="predicted"/>
<evidence type="ECO:0000256" key="3">
    <source>
        <dbReference type="ARBA" id="ARBA00022691"/>
    </source>
</evidence>
<keyword evidence="2 5" id="KW-0808">Transferase</keyword>
<keyword evidence="3" id="KW-0949">S-adenosyl-L-methionine</keyword>
<evidence type="ECO:0000256" key="2">
    <source>
        <dbReference type="ARBA" id="ARBA00022679"/>
    </source>
</evidence>
<evidence type="ECO:0000313" key="6">
    <source>
        <dbReference type="Proteomes" id="UP000436468"/>
    </source>
</evidence>
<keyword evidence="1 5" id="KW-0489">Methyltransferase</keyword>
<keyword evidence="6" id="KW-1185">Reference proteome</keyword>
<protein>
    <submittedName>
        <fullName evidence="5">Methyltransferase domain-containing protein</fullName>
    </submittedName>
</protein>